<dbReference type="InParanoid" id="A0A2P5ENA7"/>
<dbReference type="AlphaFoldDB" id="A0A2P5ENA7"/>
<reference evidence="2" key="1">
    <citation type="submission" date="2016-06" db="EMBL/GenBank/DDBJ databases">
        <title>Parallel loss of symbiosis genes in relatives of nitrogen-fixing non-legume Parasponia.</title>
        <authorList>
            <person name="Van Velzen R."/>
            <person name="Holmer R."/>
            <person name="Bu F."/>
            <person name="Rutten L."/>
            <person name="Van Zeijl A."/>
            <person name="Liu W."/>
            <person name="Santuari L."/>
            <person name="Cao Q."/>
            <person name="Sharma T."/>
            <person name="Shen D."/>
            <person name="Roswanjaya Y."/>
            <person name="Wardhani T."/>
            <person name="Kalhor M.S."/>
            <person name="Jansen J."/>
            <person name="Van den Hoogen J."/>
            <person name="Gungor B."/>
            <person name="Hartog M."/>
            <person name="Hontelez J."/>
            <person name="Verver J."/>
            <person name="Yang W.-C."/>
            <person name="Schijlen E."/>
            <person name="Repin R."/>
            <person name="Schilthuizen M."/>
            <person name="Schranz E."/>
            <person name="Heidstra R."/>
            <person name="Miyata K."/>
            <person name="Fedorova E."/>
            <person name="Kohlen W."/>
            <person name="Bisseling T."/>
            <person name="Smit S."/>
            <person name="Geurts R."/>
        </authorList>
    </citation>
    <scope>NUCLEOTIDE SEQUENCE [LARGE SCALE GENOMIC DNA]</scope>
    <source>
        <strain evidence="2">cv. RG33-2</strain>
    </source>
</reference>
<proteinExistence type="predicted"/>
<name>A0A2P5ENA7_TREOI</name>
<dbReference type="EMBL" id="JXTC01000123">
    <property type="protein sequence ID" value="PON86982.1"/>
    <property type="molecule type" value="Genomic_DNA"/>
</dbReference>
<evidence type="ECO:0000313" key="2">
    <source>
        <dbReference type="Proteomes" id="UP000237000"/>
    </source>
</evidence>
<protein>
    <submittedName>
        <fullName evidence="1">Uncharacterized protein</fullName>
    </submittedName>
</protein>
<organism evidence="1 2">
    <name type="scientific">Trema orientale</name>
    <name type="common">Charcoal tree</name>
    <name type="synonym">Celtis orientalis</name>
    <dbReference type="NCBI Taxonomy" id="63057"/>
    <lineage>
        <taxon>Eukaryota</taxon>
        <taxon>Viridiplantae</taxon>
        <taxon>Streptophyta</taxon>
        <taxon>Embryophyta</taxon>
        <taxon>Tracheophyta</taxon>
        <taxon>Spermatophyta</taxon>
        <taxon>Magnoliopsida</taxon>
        <taxon>eudicotyledons</taxon>
        <taxon>Gunneridae</taxon>
        <taxon>Pentapetalae</taxon>
        <taxon>rosids</taxon>
        <taxon>fabids</taxon>
        <taxon>Rosales</taxon>
        <taxon>Cannabaceae</taxon>
        <taxon>Trema</taxon>
    </lineage>
</organism>
<keyword evidence="2" id="KW-1185">Reference proteome</keyword>
<dbReference type="Proteomes" id="UP000237000">
    <property type="component" value="Unassembled WGS sequence"/>
</dbReference>
<accession>A0A2P5ENA7</accession>
<evidence type="ECO:0000313" key="1">
    <source>
        <dbReference type="EMBL" id="PON86982.1"/>
    </source>
</evidence>
<sequence>MFKAYGCCQYALVKGKVVRASPFNSSDKTLSLSTENAKAIWSRGGLHLIVEQTRSVCKLQPLGFENLLVTLRFTARWIDSHSHQLNSYVCCDFISYMRDVAIKLSYGDSSLFFGADGIR</sequence>
<gene>
    <name evidence="1" type="ORF">TorRG33x02_172290</name>
</gene>
<comment type="caution">
    <text evidence="1">The sequence shown here is derived from an EMBL/GenBank/DDBJ whole genome shotgun (WGS) entry which is preliminary data.</text>
</comment>